<evidence type="ECO:0000313" key="2">
    <source>
        <dbReference type="EMBL" id="HAG2586768.1"/>
    </source>
</evidence>
<accession>A0A759LKC8</accession>
<gene>
    <name evidence="3" type="ORF">G8387_003889</name>
    <name evidence="1" type="ORF">G8V98_004633</name>
    <name evidence="2" type="ORF">G8W63_004118</name>
</gene>
<comment type="caution">
    <text evidence="1">The sequence shown here is derived from an EMBL/GenBank/DDBJ whole genome shotgun (WGS) entry which is preliminary data.</text>
</comment>
<dbReference type="EMBL" id="DAAXOU010000031">
    <property type="protein sequence ID" value="HAG1943663.1"/>
    <property type="molecule type" value="Genomic_DNA"/>
</dbReference>
<dbReference type="AlphaFoldDB" id="A0A759LKC8"/>
<reference evidence="1" key="1">
    <citation type="journal article" date="2018" name="Genome Biol.">
        <title>SKESA: strategic k-mer extension for scrupulous assemblies.</title>
        <authorList>
            <person name="Souvorov A."/>
            <person name="Agarwala R."/>
            <person name="Lipman D.J."/>
        </authorList>
    </citation>
    <scope>NUCLEOTIDE SEQUENCE</scope>
    <source>
        <strain evidence="1">MA.CK_00/00009888</strain>
        <strain evidence="2">MA.CK_95/00013329</strain>
        <strain evidence="3">MA.CK_99/00008881</strain>
    </source>
</reference>
<sequence>MKKLASYPKQNGLAKHLRESGLSKGHCLCWTGSEMNQLDARTFILKNACWFGMTAAGENIALTEFIFLINQQNYAIWIVEGNP</sequence>
<organism evidence="1">
    <name type="scientific">Salmonella enterica</name>
    <name type="common">Salmonella choleraesuis</name>
    <dbReference type="NCBI Taxonomy" id="28901"/>
    <lineage>
        <taxon>Bacteria</taxon>
        <taxon>Pseudomonadati</taxon>
        <taxon>Pseudomonadota</taxon>
        <taxon>Gammaproteobacteria</taxon>
        <taxon>Enterobacterales</taxon>
        <taxon>Enterobacteriaceae</taxon>
        <taxon>Salmonella</taxon>
    </lineage>
</organism>
<reference evidence="1" key="2">
    <citation type="submission" date="2020-02" db="EMBL/GenBank/DDBJ databases">
        <authorList>
            <consortium name="NCBI Pathogen Detection Project"/>
        </authorList>
    </citation>
    <scope>NUCLEOTIDE SEQUENCE</scope>
    <source>
        <strain evidence="1">MA.CK_00/00009888</strain>
        <strain evidence="2">MA.CK_95/00013329</strain>
        <strain evidence="3">MA.CK_99/00008881</strain>
    </source>
</reference>
<dbReference type="EMBL" id="DAAXUE010000016">
    <property type="protein sequence ID" value="HAG2586768.1"/>
    <property type="molecule type" value="Genomic_DNA"/>
</dbReference>
<protein>
    <submittedName>
        <fullName evidence="1">Uncharacterized protein</fullName>
    </submittedName>
</protein>
<dbReference type="EMBL" id="DAAYNX010000014">
    <property type="protein sequence ID" value="HAG5004707.1"/>
    <property type="molecule type" value="Genomic_DNA"/>
</dbReference>
<proteinExistence type="predicted"/>
<evidence type="ECO:0000313" key="3">
    <source>
        <dbReference type="EMBL" id="HAG5004707.1"/>
    </source>
</evidence>
<evidence type="ECO:0000313" key="1">
    <source>
        <dbReference type="EMBL" id="HAG1943663.1"/>
    </source>
</evidence>
<name>A0A759LKC8_SALER</name>